<name>A0A3P6UDJ1_DIBLA</name>
<comment type="subcellular location">
    <subcellularLocation>
        <location evidence="1">Nucleus</location>
    </subcellularLocation>
</comment>
<keyword evidence="9" id="KW-1185">Reference proteome</keyword>
<dbReference type="GO" id="GO:0034450">
    <property type="term" value="F:ubiquitin-ubiquitin ligase activity"/>
    <property type="evidence" value="ECO:0007669"/>
    <property type="project" value="InterPro"/>
</dbReference>
<dbReference type="Proteomes" id="UP000281553">
    <property type="component" value="Unassembled WGS sequence"/>
</dbReference>
<accession>A0A3P6UDJ1</accession>
<dbReference type="GO" id="GO:0000209">
    <property type="term" value="P:protein polyubiquitination"/>
    <property type="evidence" value="ECO:0007669"/>
    <property type="project" value="TreeGrafter"/>
</dbReference>
<comment type="pathway">
    <text evidence="2">Protein modification; protein ubiquitination.</text>
</comment>
<feature type="region of interest" description="Disordered" evidence="6">
    <location>
        <begin position="1"/>
        <end position="31"/>
    </location>
</feature>
<evidence type="ECO:0000259" key="7">
    <source>
        <dbReference type="Pfam" id="PF10408"/>
    </source>
</evidence>
<evidence type="ECO:0000256" key="5">
    <source>
        <dbReference type="ARBA" id="ARBA00023242"/>
    </source>
</evidence>
<keyword evidence="3" id="KW-0808">Transferase</keyword>
<reference evidence="8 9" key="1">
    <citation type="submission" date="2018-11" db="EMBL/GenBank/DDBJ databases">
        <authorList>
            <consortium name="Pathogen Informatics"/>
        </authorList>
    </citation>
    <scope>NUCLEOTIDE SEQUENCE [LARGE SCALE GENOMIC DNA]</scope>
</reference>
<proteinExistence type="predicted"/>
<dbReference type="OrthoDB" id="20295at2759"/>
<evidence type="ECO:0000256" key="3">
    <source>
        <dbReference type="ARBA" id="ARBA00022679"/>
    </source>
</evidence>
<dbReference type="PANTHER" id="PTHR13931:SF2">
    <property type="entry name" value="UBIQUITIN CONJUGATION FACTOR E4 B"/>
    <property type="match status" value="1"/>
</dbReference>
<dbReference type="AlphaFoldDB" id="A0A3P6UDJ1"/>
<evidence type="ECO:0000256" key="4">
    <source>
        <dbReference type="ARBA" id="ARBA00022786"/>
    </source>
</evidence>
<dbReference type="EMBL" id="UYRU01042679">
    <property type="protein sequence ID" value="VDK77068.1"/>
    <property type="molecule type" value="Genomic_DNA"/>
</dbReference>
<evidence type="ECO:0000256" key="2">
    <source>
        <dbReference type="ARBA" id="ARBA00004906"/>
    </source>
</evidence>
<dbReference type="InterPro" id="IPR019474">
    <property type="entry name" value="Ub_conjug_fac_E4_core"/>
</dbReference>
<evidence type="ECO:0000256" key="6">
    <source>
        <dbReference type="SAM" id="MobiDB-lite"/>
    </source>
</evidence>
<keyword evidence="5" id="KW-0539">Nucleus</keyword>
<gene>
    <name evidence="8" type="ORF">DILT_LOCUS2822</name>
</gene>
<dbReference type="GO" id="GO:0000151">
    <property type="term" value="C:ubiquitin ligase complex"/>
    <property type="evidence" value="ECO:0007669"/>
    <property type="project" value="InterPro"/>
</dbReference>
<dbReference type="UniPathway" id="UPA00143"/>
<dbReference type="Pfam" id="PF10408">
    <property type="entry name" value="Ufd2P_core"/>
    <property type="match status" value="1"/>
</dbReference>
<dbReference type="GO" id="GO:0005737">
    <property type="term" value="C:cytoplasm"/>
    <property type="evidence" value="ECO:0007669"/>
    <property type="project" value="TreeGrafter"/>
</dbReference>
<keyword evidence="4" id="KW-0833">Ubl conjugation pathway</keyword>
<evidence type="ECO:0000256" key="1">
    <source>
        <dbReference type="ARBA" id="ARBA00004123"/>
    </source>
</evidence>
<feature type="domain" description="Ubiquitin conjugation factor E4 core" evidence="7">
    <location>
        <begin position="305"/>
        <end position="529"/>
    </location>
</feature>
<protein>
    <recommendedName>
        <fullName evidence="7">Ubiquitin conjugation factor E4 core domain-containing protein</fullName>
    </recommendedName>
</protein>
<evidence type="ECO:0000313" key="8">
    <source>
        <dbReference type="EMBL" id="VDK77068.1"/>
    </source>
</evidence>
<dbReference type="InterPro" id="IPR045132">
    <property type="entry name" value="UBE4"/>
</dbReference>
<dbReference type="GO" id="GO:0006511">
    <property type="term" value="P:ubiquitin-dependent protein catabolic process"/>
    <property type="evidence" value="ECO:0007669"/>
    <property type="project" value="InterPro"/>
</dbReference>
<evidence type="ECO:0000313" key="9">
    <source>
        <dbReference type="Proteomes" id="UP000281553"/>
    </source>
</evidence>
<organism evidence="8 9">
    <name type="scientific">Dibothriocephalus latus</name>
    <name type="common">Fish tapeworm</name>
    <name type="synonym">Diphyllobothrium latum</name>
    <dbReference type="NCBI Taxonomy" id="60516"/>
    <lineage>
        <taxon>Eukaryota</taxon>
        <taxon>Metazoa</taxon>
        <taxon>Spiralia</taxon>
        <taxon>Lophotrochozoa</taxon>
        <taxon>Platyhelminthes</taxon>
        <taxon>Cestoda</taxon>
        <taxon>Eucestoda</taxon>
        <taxon>Diphyllobothriidea</taxon>
        <taxon>Diphyllobothriidae</taxon>
        <taxon>Dibothriocephalus</taxon>
    </lineage>
</organism>
<sequence length="531" mass="58472">MSGQLDDIRRKRLQRLTENESGTEEDKVPEAKSAAIAGAGEYSVPSVRELAKECFTSPVAEASVLNTVEVMDNESSDPAENPPNSTQPASFLGDVLKILSDGDCSDVSFELSKCISNVLVSHLSLVCQGVFSLPACLQEDTGTPSQAQSTESLSDNPLLHLILDEVRNTTLGTDSSGVLSNSPPSFIAKMKSGNFFSALESLASALSVETNSKEKVVTPIFKKLLQDLNFRMRSSSIEDDNHTTFLAALGQLSGLVTVDGKRPVASLMVMLPNWKPPLSSFASAHGKIVEQLTFLGPFLSSSVFADDDNTRAAVLDFLSDGILLNLPRSQLHYDSDMLASEGFMLNISVLFQRLSAPIDQTCVDPNYLYSSHCRVDLKDITRLDGTMEDAQAYVEQLALESTPPPKFSTECFYFTAWALNCGLMSSIRKHRHHITKTERLLERTKLELACQKRALFCSETVLMHKSLLQSMSVYYASLAQFIMRVAEADTVTCVSRSKVTPKQFAFLPEFFVDDIADFLLFVARYLTCIFY</sequence>
<dbReference type="GO" id="GO:0005634">
    <property type="term" value="C:nucleus"/>
    <property type="evidence" value="ECO:0007669"/>
    <property type="project" value="UniProtKB-SubCell"/>
</dbReference>
<dbReference type="GO" id="GO:0036503">
    <property type="term" value="P:ERAD pathway"/>
    <property type="evidence" value="ECO:0007669"/>
    <property type="project" value="InterPro"/>
</dbReference>
<dbReference type="PANTHER" id="PTHR13931">
    <property type="entry name" value="UBIQUITINATION FACTOR E4"/>
    <property type="match status" value="1"/>
</dbReference>